<evidence type="ECO:0000256" key="11">
    <source>
        <dbReference type="ARBA" id="ARBA00023136"/>
    </source>
</evidence>
<dbReference type="SUPFAM" id="SSF48452">
    <property type="entry name" value="TPR-like"/>
    <property type="match status" value="1"/>
</dbReference>
<dbReference type="EMBL" id="CAJFCW020000006">
    <property type="protein sequence ID" value="CAG9125986.1"/>
    <property type="molecule type" value="Genomic_DNA"/>
</dbReference>
<organism evidence="14 15">
    <name type="scientific">Bursaphelenchus okinawaensis</name>
    <dbReference type="NCBI Taxonomy" id="465554"/>
    <lineage>
        <taxon>Eukaryota</taxon>
        <taxon>Metazoa</taxon>
        <taxon>Ecdysozoa</taxon>
        <taxon>Nematoda</taxon>
        <taxon>Chromadorea</taxon>
        <taxon>Rhabditida</taxon>
        <taxon>Tylenchina</taxon>
        <taxon>Tylenchomorpha</taxon>
        <taxon>Aphelenchoidea</taxon>
        <taxon>Aphelenchoididae</taxon>
        <taxon>Bursaphelenchus</taxon>
    </lineage>
</organism>
<keyword evidence="12 13" id="KW-0968">Cytoplasmic vesicle</keyword>
<evidence type="ECO:0000256" key="1">
    <source>
        <dbReference type="ARBA" id="ARBA00004255"/>
    </source>
</evidence>
<name>A0A811LN78_9BILA</name>
<comment type="subunit">
    <text evidence="4">Oligomeric complex that consists of at least the alpha, beta, beta', gamma, delta, epsilon and zeta subunits.</text>
</comment>
<evidence type="ECO:0000256" key="2">
    <source>
        <dbReference type="ARBA" id="ARBA00004347"/>
    </source>
</evidence>
<keyword evidence="11 13" id="KW-0472">Membrane</keyword>
<comment type="caution">
    <text evidence="14">The sequence shown here is derived from an EMBL/GenBank/DDBJ whole genome shotgun (WGS) entry which is preliminary data.</text>
</comment>
<protein>
    <recommendedName>
        <fullName evidence="5 13">Coatomer subunit epsilon</fullName>
    </recommendedName>
</protein>
<evidence type="ECO:0000256" key="12">
    <source>
        <dbReference type="ARBA" id="ARBA00023329"/>
    </source>
</evidence>
<dbReference type="GO" id="GO:0006890">
    <property type="term" value="P:retrograde vesicle-mediated transport, Golgi to endoplasmic reticulum"/>
    <property type="evidence" value="ECO:0007669"/>
    <property type="project" value="UniProtKB-UniRule"/>
</dbReference>
<dbReference type="PANTHER" id="PTHR10805">
    <property type="entry name" value="COATOMER SUBUNIT EPSILON"/>
    <property type="match status" value="1"/>
</dbReference>
<dbReference type="Proteomes" id="UP000614601">
    <property type="component" value="Unassembled WGS sequence"/>
</dbReference>
<evidence type="ECO:0000313" key="14">
    <source>
        <dbReference type="EMBL" id="CAD5229195.1"/>
    </source>
</evidence>
<dbReference type="GO" id="GO:0005198">
    <property type="term" value="F:structural molecule activity"/>
    <property type="evidence" value="ECO:0007669"/>
    <property type="project" value="UniProtKB-UniRule"/>
</dbReference>
<dbReference type="AlphaFoldDB" id="A0A811LN78"/>
<dbReference type="OrthoDB" id="310217at2759"/>
<reference evidence="14" key="1">
    <citation type="submission" date="2020-09" db="EMBL/GenBank/DDBJ databases">
        <authorList>
            <person name="Kikuchi T."/>
        </authorList>
    </citation>
    <scope>NUCLEOTIDE SEQUENCE</scope>
    <source>
        <strain evidence="14">SH1</strain>
    </source>
</reference>
<keyword evidence="6 13" id="KW-0813">Transport</keyword>
<sequence>MADSLYAARNYYYIGAYQQCAKEAQNANVKTDKERLEKDAFLFRSYVALGKSSVVLSEISADVKDDVLKAVRFLALFKSQFNTDRVVGQAEELAENTVDDLALVILGSILIIAGKFEEAYQILKRSDLLEARALSVQCLLAVNRFDLALRGMKQMQEIDEDATLTQLTLAWLYICNGKEKLQDAFYIYQEMIDKFGATSDLLISQSAVRIMKKEIPEAENCIQLAEEKDSSAPGVLINQFLINSLQHKSDDILNRSLTQLKAEHSNLAWVKSYIEKEQQFDELE</sequence>
<keyword evidence="8 13" id="KW-0931">ER-Golgi transport</keyword>
<dbReference type="Gene3D" id="1.25.40.10">
    <property type="entry name" value="Tetratricopeptide repeat domain"/>
    <property type="match status" value="1"/>
</dbReference>
<dbReference type="GO" id="GO:0006891">
    <property type="term" value="P:intra-Golgi vesicle-mediated transport"/>
    <property type="evidence" value="ECO:0007669"/>
    <property type="project" value="TreeGrafter"/>
</dbReference>
<keyword evidence="15" id="KW-1185">Reference proteome</keyword>
<dbReference type="InterPro" id="IPR011990">
    <property type="entry name" value="TPR-like_helical_dom_sf"/>
</dbReference>
<dbReference type="GO" id="GO:0015031">
    <property type="term" value="P:protein transport"/>
    <property type="evidence" value="ECO:0007669"/>
    <property type="project" value="UniProtKB-UniRule"/>
</dbReference>
<dbReference type="EMBL" id="CAJFDH010000006">
    <property type="protein sequence ID" value="CAD5229195.1"/>
    <property type="molecule type" value="Genomic_DNA"/>
</dbReference>
<evidence type="ECO:0000256" key="6">
    <source>
        <dbReference type="ARBA" id="ARBA00022448"/>
    </source>
</evidence>
<dbReference type="Proteomes" id="UP000783686">
    <property type="component" value="Unassembled WGS sequence"/>
</dbReference>
<accession>A0A811LN78</accession>
<keyword evidence="9 13" id="KW-0653">Protein transport</keyword>
<proteinExistence type="inferred from homology"/>
<dbReference type="InterPro" id="IPR006822">
    <property type="entry name" value="Coatomer_esu"/>
</dbReference>
<keyword evidence="10 13" id="KW-0333">Golgi apparatus</keyword>
<comment type="subcellular location">
    <subcellularLocation>
        <location evidence="2">Cytoplasmic vesicle</location>
        <location evidence="2">COPI-coated vesicle membrane</location>
        <topology evidence="2">Peripheral membrane protein</topology>
        <orientation evidence="2">Cytoplasmic side</orientation>
    </subcellularLocation>
    <subcellularLocation>
        <location evidence="1">Golgi apparatus membrane</location>
        <topology evidence="1">Peripheral membrane protein</topology>
        <orientation evidence="1">Cytoplasmic side</orientation>
    </subcellularLocation>
</comment>
<evidence type="ECO:0000256" key="4">
    <source>
        <dbReference type="ARBA" id="ARBA00011775"/>
    </source>
</evidence>
<comment type="function">
    <text evidence="13">The coatomer is a cytosolic protein complex that binds to dilysine motifs and reversibly associates with Golgi non-clathrin-coated vesicles, which further mediate biosynthetic protein transport from the ER, via the Golgi up to the trans Golgi network. The coatomer complex is required for budding from Golgi membranes, and is essential for the retrograde Golgi-to-ER transport of dilysine-tagged proteins.</text>
</comment>
<comment type="similarity">
    <text evidence="3 13">Belongs to the COPE family.</text>
</comment>
<evidence type="ECO:0000256" key="5">
    <source>
        <dbReference type="ARBA" id="ARBA00015828"/>
    </source>
</evidence>
<dbReference type="PANTHER" id="PTHR10805:SF0">
    <property type="entry name" value="COATOMER SUBUNIT EPSILON"/>
    <property type="match status" value="1"/>
</dbReference>
<dbReference type="GO" id="GO:0006888">
    <property type="term" value="P:endoplasmic reticulum to Golgi vesicle-mediated transport"/>
    <property type="evidence" value="ECO:0007669"/>
    <property type="project" value="TreeGrafter"/>
</dbReference>
<gene>
    <name evidence="14" type="ORF">BOKJ2_LOCUS13254</name>
</gene>
<dbReference type="GO" id="GO:0000139">
    <property type="term" value="C:Golgi membrane"/>
    <property type="evidence" value="ECO:0007669"/>
    <property type="project" value="UniProtKB-SubCell"/>
</dbReference>
<evidence type="ECO:0000256" key="7">
    <source>
        <dbReference type="ARBA" id="ARBA00022490"/>
    </source>
</evidence>
<dbReference type="Pfam" id="PF04733">
    <property type="entry name" value="Coatomer_E"/>
    <property type="match status" value="1"/>
</dbReference>
<evidence type="ECO:0000256" key="3">
    <source>
        <dbReference type="ARBA" id="ARBA00008827"/>
    </source>
</evidence>
<evidence type="ECO:0000313" key="15">
    <source>
        <dbReference type="Proteomes" id="UP000614601"/>
    </source>
</evidence>
<dbReference type="PIRSF" id="PIRSF016478">
    <property type="entry name" value="Coatomer_esu"/>
    <property type="match status" value="1"/>
</dbReference>
<dbReference type="GO" id="GO:0030126">
    <property type="term" value="C:COPI vesicle coat"/>
    <property type="evidence" value="ECO:0007669"/>
    <property type="project" value="TreeGrafter"/>
</dbReference>
<evidence type="ECO:0000256" key="8">
    <source>
        <dbReference type="ARBA" id="ARBA00022892"/>
    </source>
</evidence>
<evidence type="ECO:0000256" key="10">
    <source>
        <dbReference type="ARBA" id="ARBA00023034"/>
    </source>
</evidence>
<keyword evidence="7 13" id="KW-0963">Cytoplasm</keyword>
<evidence type="ECO:0000256" key="9">
    <source>
        <dbReference type="ARBA" id="ARBA00022927"/>
    </source>
</evidence>
<evidence type="ECO:0000256" key="13">
    <source>
        <dbReference type="PIRNR" id="PIRNR016478"/>
    </source>
</evidence>